<organism evidence="7 8">
    <name type="scientific">Streptomyces fildesensis</name>
    <dbReference type="NCBI Taxonomy" id="375757"/>
    <lineage>
        <taxon>Bacteria</taxon>
        <taxon>Bacillati</taxon>
        <taxon>Actinomycetota</taxon>
        <taxon>Actinomycetes</taxon>
        <taxon>Kitasatosporales</taxon>
        <taxon>Streptomycetaceae</taxon>
        <taxon>Streptomyces</taxon>
    </lineage>
</organism>
<evidence type="ECO:0000256" key="1">
    <source>
        <dbReference type="ARBA" id="ARBA00022491"/>
    </source>
</evidence>
<dbReference type="Pfam" id="PF00440">
    <property type="entry name" value="TetR_N"/>
    <property type="match status" value="1"/>
</dbReference>
<dbReference type="InterPro" id="IPR009057">
    <property type="entry name" value="Homeodomain-like_sf"/>
</dbReference>
<accession>A0ABW8CHB9</accession>
<dbReference type="RefSeq" id="WP_399656191.1">
    <property type="nucleotide sequence ID" value="NZ_JBITYG010000012.1"/>
</dbReference>
<evidence type="ECO:0000259" key="6">
    <source>
        <dbReference type="PROSITE" id="PS50977"/>
    </source>
</evidence>
<dbReference type="Gene3D" id="1.10.357.10">
    <property type="entry name" value="Tetracycline Repressor, domain 2"/>
    <property type="match status" value="1"/>
</dbReference>
<dbReference type="PANTHER" id="PTHR30055:SF200">
    <property type="entry name" value="HTH-TYPE TRANSCRIPTIONAL REPRESSOR BDCR"/>
    <property type="match status" value="1"/>
</dbReference>
<dbReference type="InterPro" id="IPR001647">
    <property type="entry name" value="HTH_TetR"/>
</dbReference>
<evidence type="ECO:0000256" key="3">
    <source>
        <dbReference type="ARBA" id="ARBA00023125"/>
    </source>
</evidence>
<dbReference type="Pfam" id="PF13977">
    <property type="entry name" value="TetR_C_6"/>
    <property type="match status" value="1"/>
</dbReference>
<dbReference type="SUPFAM" id="SSF48498">
    <property type="entry name" value="Tetracyclin repressor-like, C-terminal domain"/>
    <property type="match status" value="1"/>
</dbReference>
<dbReference type="PROSITE" id="PS50977">
    <property type="entry name" value="HTH_TETR_2"/>
    <property type="match status" value="1"/>
</dbReference>
<evidence type="ECO:0000256" key="2">
    <source>
        <dbReference type="ARBA" id="ARBA00023015"/>
    </source>
</evidence>
<feature type="DNA-binding region" description="H-T-H motif" evidence="5">
    <location>
        <begin position="30"/>
        <end position="49"/>
    </location>
</feature>
<sequence length="212" mass="23514">MVRKQVVLRREEILDATVEQIKQRGIATTRVADVADALGVSSGLLHYHFATKELLVEEAFSYAAQREMEVLRATVARSSPALTRMKALLRLYAPTGQAAGWRLWIDGWSAGMRDTGLHDVMRTMDEEWKSAMVQLIQEGTDSGEFRCADSREAAWRITLFLDGLAVQLVARRGALQKAEAARWVREHVAAQLGIDPADLASRRAASPQPVTS</sequence>
<evidence type="ECO:0000256" key="5">
    <source>
        <dbReference type="PROSITE-ProRule" id="PRU00335"/>
    </source>
</evidence>
<keyword evidence="1" id="KW-0678">Repressor</keyword>
<gene>
    <name evidence="7" type="ORF">ACIGXA_33735</name>
</gene>
<dbReference type="InterPro" id="IPR050109">
    <property type="entry name" value="HTH-type_TetR-like_transc_reg"/>
</dbReference>
<dbReference type="PANTHER" id="PTHR30055">
    <property type="entry name" value="HTH-TYPE TRANSCRIPTIONAL REGULATOR RUTR"/>
    <property type="match status" value="1"/>
</dbReference>
<name>A0ABW8CHB9_9ACTN</name>
<dbReference type="Proteomes" id="UP001614394">
    <property type="component" value="Unassembled WGS sequence"/>
</dbReference>
<evidence type="ECO:0000313" key="8">
    <source>
        <dbReference type="Proteomes" id="UP001614394"/>
    </source>
</evidence>
<keyword evidence="2" id="KW-0805">Transcription regulation</keyword>
<dbReference type="EMBL" id="JBITYG010000012">
    <property type="protein sequence ID" value="MFI9105483.1"/>
    <property type="molecule type" value="Genomic_DNA"/>
</dbReference>
<comment type="caution">
    <text evidence="7">The sequence shown here is derived from an EMBL/GenBank/DDBJ whole genome shotgun (WGS) entry which is preliminary data.</text>
</comment>
<dbReference type="SUPFAM" id="SSF46689">
    <property type="entry name" value="Homeodomain-like"/>
    <property type="match status" value="1"/>
</dbReference>
<protein>
    <submittedName>
        <fullName evidence="7">TetR/AcrR family transcriptional regulator</fullName>
    </submittedName>
</protein>
<reference evidence="7 8" key="1">
    <citation type="submission" date="2024-10" db="EMBL/GenBank/DDBJ databases">
        <title>The Natural Products Discovery Center: Release of the First 8490 Sequenced Strains for Exploring Actinobacteria Biosynthetic Diversity.</title>
        <authorList>
            <person name="Kalkreuter E."/>
            <person name="Kautsar S.A."/>
            <person name="Yang D."/>
            <person name="Bader C.D."/>
            <person name="Teijaro C.N."/>
            <person name="Fluegel L."/>
            <person name="Davis C.M."/>
            <person name="Simpson J.R."/>
            <person name="Lauterbach L."/>
            <person name="Steele A.D."/>
            <person name="Gui C."/>
            <person name="Meng S."/>
            <person name="Li G."/>
            <person name="Viehrig K."/>
            <person name="Ye F."/>
            <person name="Su P."/>
            <person name="Kiefer A.F."/>
            <person name="Nichols A."/>
            <person name="Cepeda A.J."/>
            <person name="Yan W."/>
            <person name="Fan B."/>
            <person name="Jiang Y."/>
            <person name="Adhikari A."/>
            <person name="Zheng C.-J."/>
            <person name="Schuster L."/>
            <person name="Cowan T.M."/>
            <person name="Smanski M.J."/>
            <person name="Chevrette M.G."/>
            <person name="De Carvalho L.P.S."/>
            <person name="Shen B."/>
        </authorList>
    </citation>
    <scope>NUCLEOTIDE SEQUENCE [LARGE SCALE GENOMIC DNA]</scope>
    <source>
        <strain evidence="7 8">NPDC053399</strain>
    </source>
</reference>
<dbReference type="InterPro" id="IPR036271">
    <property type="entry name" value="Tet_transcr_reg_TetR-rel_C_sf"/>
</dbReference>
<keyword evidence="4" id="KW-0804">Transcription</keyword>
<feature type="domain" description="HTH tetR-type" evidence="6">
    <location>
        <begin position="7"/>
        <end position="67"/>
    </location>
</feature>
<proteinExistence type="predicted"/>
<keyword evidence="8" id="KW-1185">Reference proteome</keyword>
<evidence type="ECO:0000256" key="4">
    <source>
        <dbReference type="ARBA" id="ARBA00023163"/>
    </source>
</evidence>
<dbReference type="InterPro" id="IPR039538">
    <property type="entry name" value="BetI_C"/>
</dbReference>
<evidence type="ECO:0000313" key="7">
    <source>
        <dbReference type="EMBL" id="MFI9105483.1"/>
    </source>
</evidence>
<dbReference type="PRINTS" id="PR00455">
    <property type="entry name" value="HTHTETR"/>
</dbReference>
<keyword evidence="3 5" id="KW-0238">DNA-binding</keyword>